<keyword evidence="1" id="KW-1133">Transmembrane helix</keyword>
<dbReference type="AlphaFoldDB" id="A0A0Q0WU45"/>
<proteinExistence type="predicted"/>
<keyword evidence="1" id="KW-0812">Transmembrane</keyword>
<dbReference type="EMBL" id="LCTZ01000002">
    <property type="protein sequence ID" value="KQC28936.1"/>
    <property type="molecule type" value="Genomic_DNA"/>
</dbReference>
<accession>A0A0Q0WU45</accession>
<dbReference type="Proteomes" id="UP000050827">
    <property type="component" value="Unassembled WGS sequence"/>
</dbReference>
<evidence type="ECO:0000256" key="1">
    <source>
        <dbReference type="SAM" id="Phobius"/>
    </source>
</evidence>
<dbReference type="InterPro" id="IPR024422">
    <property type="entry name" value="Protein_unknown_function_OB"/>
</dbReference>
<sequence>MDLGLVLVPGFYYEFRVGSQQRNEKTVILDGMLGKTDKFLVGVLLLILSFGIGALYIFNKPDYVDLVEAEPELFLNAETLLLHFAAEDETFLKAESIIEFEGAIKEINTKNERVTVLLEGNYPKTSIIICDMQPNQKEGLEGLGPTDTIRIKGIFKGFLKDAVFLNCVITDRKTNE</sequence>
<evidence type="ECO:0008006" key="4">
    <source>
        <dbReference type="Google" id="ProtNLM"/>
    </source>
</evidence>
<protein>
    <recommendedName>
        <fullName evidence="4">tRNA_anti-like</fullName>
    </recommendedName>
</protein>
<feature type="transmembrane region" description="Helical" evidence="1">
    <location>
        <begin position="39"/>
        <end position="58"/>
    </location>
</feature>
<comment type="caution">
    <text evidence="2">The sequence shown here is derived from an EMBL/GenBank/DDBJ whole genome shotgun (WGS) entry which is preliminary data.</text>
</comment>
<dbReference type="Pfam" id="PF12869">
    <property type="entry name" value="tRNA_anti-like"/>
    <property type="match status" value="1"/>
</dbReference>
<gene>
    <name evidence="2" type="ORF">AAY42_02780</name>
</gene>
<keyword evidence="3" id="KW-1185">Reference proteome</keyword>
<evidence type="ECO:0000313" key="2">
    <source>
        <dbReference type="EMBL" id="KQC28936.1"/>
    </source>
</evidence>
<reference evidence="2 3" key="1">
    <citation type="submission" date="2015-04" db="EMBL/GenBank/DDBJ databases">
        <title>Complete genome of flavobacterium.</title>
        <authorList>
            <person name="Kwon Y.M."/>
            <person name="Kim S.-J."/>
        </authorList>
    </citation>
    <scope>NUCLEOTIDE SEQUENCE [LARGE SCALE GENOMIC DNA]</scope>
    <source>
        <strain evidence="2 3">DK169</strain>
    </source>
</reference>
<name>A0A0Q0WU45_9FLAO</name>
<evidence type="ECO:0000313" key="3">
    <source>
        <dbReference type="Proteomes" id="UP000050827"/>
    </source>
</evidence>
<dbReference type="STRING" id="346185.AAY42_02780"/>
<keyword evidence="1" id="KW-0472">Membrane</keyword>
<organism evidence="2 3">
    <name type="scientific">Flagellimonas eckloniae</name>
    <dbReference type="NCBI Taxonomy" id="346185"/>
    <lineage>
        <taxon>Bacteria</taxon>
        <taxon>Pseudomonadati</taxon>
        <taxon>Bacteroidota</taxon>
        <taxon>Flavobacteriia</taxon>
        <taxon>Flavobacteriales</taxon>
        <taxon>Flavobacteriaceae</taxon>
        <taxon>Flagellimonas</taxon>
    </lineage>
</organism>